<keyword evidence="3" id="KW-1185">Reference proteome</keyword>
<protein>
    <submittedName>
        <fullName evidence="2">Uncharacterized protein</fullName>
    </submittedName>
</protein>
<organism evidence="2 3">
    <name type="scientific">Tagetes erecta</name>
    <name type="common">African marigold</name>
    <dbReference type="NCBI Taxonomy" id="13708"/>
    <lineage>
        <taxon>Eukaryota</taxon>
        <taxon>Viridiplantae</taxon>
        <taxon>Streptophyta</taxon>
        <taxon>Embryophyta</taxon>
        <taxon>Tracheophyta</taxon>
        <taxon>Spermatophyta</taxon>
        <taxon>Magnoliopsida</taxon>
        <taxon>eudicotyledons</taxon>
        <taxon>Gunneridae</taxon>
        <taxon>Pentapetalae</taxon>
        <taxon>asterids</taxon>
        <taxon>campanulids</taxon>
        <taxon>Asterales</taxon>
        <taxon>Asteraceae</taxon>
        <taxon>Asteroideae</taxon>
        <taxon>Heliantheae alliance</taxon>
        <taxon>Tageteae</taxon>
        <taxon>Tagetes</taxon>
    </lineage>
</organism>
<evidence type="ECO:0000256" key="1">
    <source>
        <dbReference type="SAM" id="MobiDB-lite"/>
    </source>
</evidence>
<gene>
    <name evidence="2" type="ORF">QVD17_26665</name>
</gene>
<dbReference type="EMBL" id="JAUHHV010000007">
    <property type="protein sequence ID" value="KAK1417536.1"/>
    <property type="molecule type" value="Genomic_DNA"/>
</dbReference>
<proteinExistence type="predicted"/>
<evidence type="ECO:0000313" key="3">
    <source>
        <dbReference type="Proteomes" id="UP001229421"/>
    </source>
</evidence>
<name>A0AAD8KAI0_TARER</name>
<feature type="compositionally biased region" description="Low complexity" evidence="1">
    <location>
        <begin position="62"/>
        <end position="78"/>
    </location>
</feature>
<dbReference type="Proteomes" id="UP001229421">
    <property type="component" value="Unassembled WGS sequence"/>
</dbReference>
<accession>A0AAD8KAI0</accession>
<comment type="caution">
    <text evidence="2">The sequence shown here is derived from an EMBL/GenBank/DDBJ whole genome shotgun (WGS) entry which is preliminary data.</text>
</comment>
<dbReference type="AlphaFoldDB" id="A0AAD8KAI0"/>
<evidence type="ECO:0000313" key="2">
    <source>
        <dbReference type="EMBL" id="KAK1417536.1"/>
    </source>
</evidence>
<reference evidence="2" key="1">
    <citation type="journal article" date="2023" name="bioRxiv">
        <title>Improved chromosome-level genome assembly for marigold (Tagetes erecta).</title>
        <authorList>
            <person name="Jiang F."/>
            <person name="Yuan L."/>
            <person name="Wang S."/>
            <person name="Wang H."/>
            <person name="Xu D."/>
            <person name="Wang A."/>
            <person name="Fan W."/>
        </authorList>
    </citation>
    <scope>NUCLEOTIDE SEQUENCE</scope>
    <source>
        <strain evidence="2">WSJ</strain>
        <tissue evidence="2">Leaf</tissue>
    </source>
</reference>
<sequence length="139" mass="16377">MSAATAAGQRQWKQKEETTNLVKAWSNSRKKQRITNLMKSNWRLEAWMDRWAEWWRGGRRGGSSSPPRRSRCVSSSPRHFPPSNLLLVSLFHEFEAKIKDTPQPHYLWIKSEFIKFQISPGDSEALMFQKYKLKLLVKQ</sequence>
<feature type="region of interest" description="Disordered" evidence="1">
    <location>
        <begin position="57"/>
        <end position="80"/>
    </location>
</feature>